<dbReference type="AlphaFoldDB" id="A0A0A8K287"/>
<dbReference type="OrthoDB" id="9809796at2"/>
<keyword evidence="6 9" id="KW-0547">Nucleotide-binding</keyword>
<dbReference type="GO" id="GO:0005524">
    <property type="term" value="F:ATP binding"/>
    <property type="evidence" value="ECO:0007669"/>
    <property type="project" value="UniProtKB-UniRule"/>
</dbReference>
<evidence type="ECO:0000256" key="7">
    <source>
        <dbReference type="ARBA" id="ARBA00022840"/>
    </source>
</evidence>
<evidence type="ECO:0000256" key="1">
    <source>
        <dbReference type="ARBA" id="ARBA00004496"/>
    </source>
</evidence>
<dbReference type="GO" id="GO:0004326">
    <property type="term" value="F:tetrahydrofolylpolyglutamate synthase activity"/>
    <property type="evidence" value="ECO:0007669"/>
    <property type="project" value="InterPro"/>
</dbReference>
<dbReference type="InterPro" id="IPR013221">
    <property type="entry name" value="Mur_ligase_cen"/>
</dbReference>
<keyword evidence="4 9" id="KW-0436">Ligase</keyword>
<dbReference type="GO" id="GO:0005737">
    <property type="term" value="C:cytoplasm"/>
    <property type="evidence" value="ECO:0007669"/>
    <property type="project" value="UniProtKB-SubCell"/>
</dbReference>
<dbReference type="STRING" id="1384459.GL4_1575"/>
<dbReference type="InterPro" id="IPR018109">
    <property type="entry name" value="Folylpolyglutamate_synth_CS"/>
</dbReference>
<gene>
    <name evidence="9" type="primary">murD</name>
    <name evidence="11" type="ORF">GL4_1575</name>
</gene>
<evidence type="ECO:0000256" key="8">
    <source>
        <dbReference type="ARBA" id="ARBA00023306"/>
    </source>
</evidence>
<dbReference type="InterPro" id="IPR036565">
    <property type="entry name" value="Mur-like_cat_sf"/>
</dbReference>
<dbReference type="RefSeq" id="WP_045366337.1">
    <property type="nucleotide sequence ID" value="NZ_AP014648.1"/>
</dbReference>
<feature type="domain" description="Mur ligase central" evidence="10">
    <location>
        <begin position="119"/>
        <end position="299"/>
    </location>
</feature>
<dbReference type="GO" id="GO:0008360">
    <property type="term" value="P:regulation of cell shape"/>
    <property type="evidence" value="ECO:0007669"/>
    <property type="project" value="UniProtKB-KW"/>
</dbReference>
<evidence type="ECO:0000256" key="6">
    <source>
        <dbReference type="ARBA" id="ARBA00022741"/>
    </source>
</evidence>
<dbReference type="EMBL" id="AP014648">
    <property type="protein sequence ID" value="BAQ17030.1"/>
    <property type="molecule type" value="Genomic_DNA"/>
</dbReference>
<evidence type="ECO:0000256" key="5">
    <source>
        <dbReference type="ARBA" id="ARBA00022618"/>
    </source>
</evidence>
<dbReference type="PANTHER" id="PTHR43692:SF1">
    <property type="entry name" value="UDP-N-ACETYLMURAMOYLALANINE--D-GLUTAMATE LIGASE"/>
    <property type="match status" value="1"/>
</dbReference>
<dbReference type="PANTHER" id="PTHR43692">
    <property type="entry name" value="UDP-N-ACETYLMURAMOYLALANINE--D-GLUTAMATE LIGASE"/>
    <property type="match status" value="1"/>
</dbReference>
<dbReference type="SUPFAM" id="SSF53623">
    <property type="entry name" value="MurD-like peptide ligases, catalytic domain"/>
    <property type="match status" value="1"/>
</dbReference>
<sequence>MIPVTIFAGRKLAVVGAGLSGLATARSLQEGGADVVIWDDKEAGRAQAAEAGFAVEDLSNADFAAFAALILAPGIPLTHPEPHWSVPKARAAGIEVIGDVELFFRAHQASGIDCKVVAITGTNGKSTTTALTAHLLESAGRDVALGGNIGNAVLDLAPFAPGRVYVLELSSYQIDLTPSLKPDAAALLNITPDHLDRHGSLEGYASVKARIFAQLAPDATAVIGVDDVPCRAIAETLRGPYAVKRISIRGPVQNGVWASDATIMAMEGGKEVARADLAGIGSLRGAHNWQNAATAYALARSQGVEPVALQEGLRSFGGLAHRMEQVGRAGKVLFVNDSKATNADAAGKALGSFDNIYWIVGGVAKEGGLAGLESFYPRIARAYLIGEASDAFAGQLGDAIPHIACGTLDRAVDLAAADASRSQADEPVVLLSPACASFDQYPNFAKRGDAFKELVMQRNGVTSLSG</sequence>
<keyword evidence="9" id="KW-0961">Cell wall biogenesis/degradation</keyword>
<reference evidence="11 12" key="1">
    <citation type="submission" date="2014-09" db="EMBL/GenBank/DDBJ databases">
        <title>Genome sequencing of Methyloceanibacter caenitepidi Gela4.</title>
        <authorList>
            <person name="Takeuchi M."/>
            <person name="Susumu S."/>
            <person name="Kamagata Y."/>
            <person name="Oshima K."/>
            <person name="Hattori M."/>
            <person name="Iwasaki W."/>
        </authorList>
    </citation>
    <scope>NUCLEOTIDE SEQUENCE [LARGE SCALE GENOMIC DNA]</scope>
    <source>
        <strain evidence="11 12">Gela4</strain>
    </source>
</reference>
<comment type="catalytic activity">
    <reaction evidence="9">
        <text>UDP-N-acetyl-alpha-D-muramoyl-L-alanine + D-glutamate + ATP = UDP-N-acetyl-alpha-D-muramoyl-L-alanyl-D-glutamate + ADP + phosphate + H(+)</text>
        <dbReference type="Rhea" id="RHEA:16429"/>
        <dbReference type="ChEBI" id="CHEBI:15378"/>
        <dbReference type="ChEBI" id="CHEBI:29986"/>
        <dbReference type="ChEBI" id="CHEBI:30616"/>
        <dbReference type="ChEBI" id="CHEBI:43474"/>
        <dbReference type="ChEBI" id="CHEBI:83898"/>
        <dbReference type="ChEBI" id="CHEBI:83900"/>
        <dbReference type="ChEBI" id="CHEBI:456216"/>
        <dbReference type="EC" id="6.3.2.9"/>
    </reaction>
</comment>
<dbReference type="Pfam" id="PF08245">
    <property type="entry name" value="Mur_ligase_M"/>
    <property type="match status" value="1"/>
</dbReference>
<dbReference type="UniPathway" id="UPA00219"/>
<evidence type="ECO:0000313" key="11">
    <source>
        <dbReference type="EMBL" id="BAQ17030.1"/>
    </source>
</evidence>
<organism evidence="11 12">
    <name type="scientific">Methyloceanibacter caenitepidi</name>
    <dbReference type="NCBI Taxonomy" id="1384459"/>
    <lineage>
        <taxon>Bacteria</taxon>
        <taxon>Pseudomonadati</taxon>
        <taxon>Pseudomonadota</taxon>
        <taxon>Alphaproteobacteria</taxon>
        <taxon>Hyphomicrobiales</taxon>
        <taxon>Hyphomicrobiaceae</taxon>
        <taxon>Methyloceanibacter</taxon>
    </lineage>
</organism>
<comment type="function">
    <text evidence="9">Cell wall formation. Catalyzes the addition of glutamate to the nucleotide precursor UDP-N-acetylmuramoyl-L-alanine (UMA).</text>
</comment>
<dbReference type="KEGG" id="mcg:GL4_1575"/>
<evidence type="ECO:0000313" key="12">
    <source>
        <dbReference type="Proteomes" id="UP000031643"/>
    </source>
</evidence>
<dbReference type="SUPFAM" id="SSF53244">
    <property type="entry name" value="MurD-like peptide ligases, peptide-binding domain"/>
    <property type="match status" value="1"/>
</dbReference>
<evidence type="ECO:0000256" key="9">
    <source>
        <dbReference type="HAMAP-Rule" id="MF_00639"/>
    </source>
</evidence>
<dbReference type="HOGENOM" id="CLU_032540_3_0_5"/>
<dbReference type="Gene3D" id="3.90.190.20">
    <property type="entry name" value="Mur ligase, C-terminal domain"/>
    <property type="match status" value="1"/>
</dbReference>
<comment type="similarity">
    <text evidence="9">Belongs to the MurCDEF family.</text>
</comment>
<keyword evidence="9" id="KW-0133">Cell shape</keyword>
<evidence type="ECO:0000256" key="4">
    <source>
        <dbReference type="ARBA" id="ARBA00022598"/>
    </source>
</evidence>
<keyword evidence="7 9" id="KW-0067">ATP-binding</keyword>
<evidence type="ECO:0000256" key="2">
    <source>
        <dbReference type="ARBA" id="ARBA00004752"/>
    </source>
</evidence>
<keyword evidence="8 9" id="KW-0131">Cell cycle</keyword>
<keyword evidence="12" id="KW-1185">Reference proteome</keyword>
<keyword evidence="9" id="KW-0573">Peptidoglycan synthesis</keyword>
<comment type="subcellular location">
    <subcellularLocation>
        <location evidence="1 9">Cytoplasm</location>
    </subcellularLocation>
</comment>
<proteinExistence type="inferred from homology"/>
<evidence type="ECO:0000256" key="3">
    <source>
        <dbReference type="ARBA" id="ARBA00022490"/>
    </source>
</evidence>
<comment type="pathway">
    <text evidence="2 9">Cell wall biogenesis; peptidoglycan biosynthesis.</text>
</comment>
<dbReference type="SUPFAM" id="SSF51984">
    <property type="entry name" value="MurCD N-terminal domain"/>
    <property type="match status" value="1"/>
</dbReference>
<dbReference type="GO" id="GO:0051301">
    <property type="term" value="P:cell division"/>
    <property type="evidence" value="ECO:0007669"/>
    <property type="project" value="UniProtKB-KW"/>
</dbReference>
<dbReference type="GO" id="GO:0071555">
    <property type="term" value="P:cell wall organization"/>
    <property type="evidence" value="ECO:0007669"/>
    <property type="project" value="UniProtKB-KW"/>
</dbReference>
<dbReference type="InterPro" id="IPR036615">
    <property type="entry name" value="Mur_ligase_C_dom_sf"/>
</dbReference>
<dbReference type="Pfam" id="PF21799">
    <property type="entry name" value="MurD-like_N"/>
    <property type="match status" value="1"/>
</dbReference>
<keyword evidence="5 9" id="KW-0132">Cell division</keyword>
<dbReference type="Gene3D" id="3.40.50.720">
    <property type="entry name" value="NAD(P)-binding Rossmann-like Domain"/>
    <property type="match status" value="1"/>
</dbReference>
<evidence type="ECO:0000259" key="10">
    <source>
        <dbReference type="Pfam" id="PF08245"/>
    </source>
</evidence>
<dbReference type="Gene3D" id="3.40.1190.10">
    <property type="entry name" value="Mur-like, catalytic domain"/>
    <property type="match status" value="1"/>
</dbReference>
<dbReference type="EC" id="6.3.2.9" evidence="9"/>
<name>A0A0A8K287_9HYPH</name>
<keyword evidence="3 9" id="KW-0963">Cytoplasm</keyword>
<dbReference type="GO" id="GO:0009252">
    <property type="term" value="P:peptidoglycan biosynthetic process"/>
    <property type="evidence" value="ECO:0007669"/>
    <property type="project" value="UniProtKB-UniRule"/>
</dbReference>
<dbReference type="HAMAP" id="MF_00639">
    <property type="entry name" value="MurD"/>
    <property type="match status" value="1"/>
</dbReference>
<dbReference type="PROSITE" id="PS01011">
    <property type="entry name" value="FOLYLPOLYGLU_SYNT_1"/>
    <property type="match status" value="1"/>
</dbReference>
<dbReference type="Proteomes" id="UP000031643">
    <property type="component" value="Chromosome"/>
</dbReference>
<feature type="binding site" evidence="9">
    <location>
        <begin position="121"/>
        <end position="127"/>
    </location>
    <ligand>
        <name>ATP</name>
        <dbReference type="ChEBI" id="CHEBI:30616"/>
    </ligand>
</feature>
<dbReference type="NCBIfam" id="TIGR01087">
    <property type="entry name" value="murD"/>
    <property type="match status" value="1"/>
</dbReference>
<dbReference type="GO" id="GO:0008764">
    <property type="term" value="F:UDP-N-acetylmuramoylalanine-D-glutamate ligase activity"/>
    <property type="evidence" value="ECO:0007669"/>
    <property type="project" value="UniProtKB-UniRule"/>
</dbReference>
<accession>A0A0A8K287</accession>
<protein>
    <recommendedName>
        <fullName evidence="9">UDP-N-acetylmuramoylalanine--D-glutamate ligase</fullName>
        <ecNumber evidence="9">6.3.2.9</ecNumber>
    </recommendedName>
    <alternativeName>
        <fullName evidence="9">D-glutamic acid-adding enzyme</fullName>
    </alternativeName>
    <alternativeName>
        <fullName evidence="9">UDP-N-acetylmuramoyl-L-alanyl-D-glutamate synthetase</fullName>
    </alternativeName>
</protein>
<dbReference type="InterPro" id="IPR005762">
    <property type="entry name" value="MurD"/>
</dbReference>